<name>A0ABP9V9F5_9DEIO</name>
<dbReference type="PROSITE" id="PS51819">
    <property type="entry name" value="VOC"/>
    <property type="match status" value="1"/>
</dbReference>
<dbReference type="Proteomes" id="UP001458946">
    <property type="component" value="Unassembled WGS sequence"/>
</dbReference>
<dbReference type="Pfam" id="PF00903">
    <property type="entry name" value="Glyoxalase"/>
    <property type="match status" value="1"/>
</dbReference>
<evidence type="ECO:0000259" key="1">
    <source>
        <dbReference type="PROSITE" id="PS51819"/>
    </source>
</evidence>
<gene>
    <name evidence="2" type="ORF">Dxin01_01654</name>
</gene>
<proteinExistence type="predicted"/>
<dbReference type="InterPro" id="IPR004360">
    <property type="entry name" value="Glyas_Fos-R_dOase_dom"/>
</dbReference>
<sequence length="129" mass="13732">MPAPLPCPVAAVMIHVGDVQAALEWYAAAFPLAQRQKIADSENADTGFECLVYGGIQLELVPADAKVASGAAGSVVYWHFGEFGAALRHFEALGATLYRGPMDIEGGQRMAQVRDPWGNPIGLRGPHTE</sequence>
<dbReference type="EMBL" id="BAABRN010000015">
    <property type="protein sequence ID" value="GAA5501915.1"/>
    <property type="molecule type" value="Genomic_DNA"/>
</dbReference>
<dbReference type="RefSeq" id="WP_353541887.1">
    <property type="nucleotide sequence ID" value="NZ_BAABRN010000015.1"/>
</dbReference>
<keyword evidence="3" id="KW-1185">Reference proteome</keyword>
<dbReference type="InterPro" id="IPR029068">
    <property type="entry name" value="Glyas_Bleomycin-R_OHBP_Dase"/>
</dbReference>
<dbReference type="InterPro" id="IPR037523">
    <property type="entry name" value="VOC_core"/>
</dbReference>
<evidence type="ECO:0000313" key="3">
    <source>
        <dbReference type="Proteomes" id="UP001458946"/>
    </source>
</evidence>
<feature type="domain" description="VOC" evidence="1">
    <location>
        <begin position="8"/>
        <end position="126"/>
    </location>
</feature>
<reference evidence="2 3" key="1">
    <citation type="submission" date="2024-02" db="EMBL/GenBank/DDBJ databases">
        <title>Deinococcus xinjiangensis NBRC 107630.</title>
        <authorList>
            <person name="Ichikawa N."/>
            <person name="Katano-Makiyama Y."/>
            <person name="Hidaka K."/>
        </authorList>
    </citation>
    <scope>NUCLEOTIDE SEQUENCE [LARGE SCALE GENOMIC DNA]</scope>
    <source>
        <strain evidence="2 3">NBRC 107630</strain>
    </source>
</reference>
<comment type="caution">
    <text evidence="2">The sequence shown here is derived from an EMBL/GenBank/DDBJ whole genome shotgun (WGS) entry which is preliminary data.</text>
</comment>
<protein>
    <recommendedName>
        <fullName evidence="1">VOC domain-containing protein</fullName>
    </recommendedName>
</protein>
<organism evidence="2 3">
    <name type="scientific">Deinococcus xinjiangensis</name>
    <dbReference type="NCBI Taxonomy" id="457454"/>
    <lineage>
        <taxon>Bacteria</taxon>
        <taxon>Thermotogati</taxon>
        <taxon>Deinococcota</taxon>
        <taxon>Deinococci</taxon>
        <taxon>Deinococcales</taxon>
        <taxon>Deinococcaceae</taxon>
        <taxon>Deinococcus</taxon>
    </lineage>
</organism>
<evidence type="ECO:0000313" key="2">
    <source>
        <dbReference type="EMBL" id="GAA5501915.1"/>
    </source>
</evidence>
<dbReference type="SUPFAM" id="SSF54593">
    <property type="entry name" value="Glyoxalase/Bleomycin resistance protein/Dihydroxybiphenyl dioxygenase"/>
    <property type="match status" value="1"/>
</dbReference>
<accession>A0ABP9V9F5</accession>
<dbReference type="Gene3D" id="3.10.180.10">
    <property type="entry name" value="2,3-Dihydroxybiphenyl 1,2-Dioxygenase, domain 1"/>
    <property type="match status" value="1"/>
</dbReference>